<reference evidence="2 3" key="1">
    <citation type="submission" date="2011-11" db="EMBL/GenBank/DDBJ databases">
        <title>The Genome Sequence of Dialister succinatiphilus YIT 11850.</title>
        <authorList>
            <consortium name="The Broad Institute Genome Sequencing Platform"/>
            <person name="Earl A."/>
            <person name="Ward D."/>
            <person name="Feldgarden M."/>
            <person name="Gevers D."/>
            <person name="Morotomi M."/>
            <person name="Young S.K."/>
            <person name="Zeng Q."/>
            <person name="Gargeya S."/>
            <person name="Fitzgerald M."/>
            <person name="Haas B."/>
            <person name="Abouelleil A."/>
            <person name="Alvarado L."/>
            <person name="Arachchi H.M."/>
            <person name="Berlin A."/>
            <person name="Brown A."/>
            <person name="Chapman S.B."/>
            <person name="Dunbar C."/>
            <person name="Gearin G."/>
            <person name="Goldberg J."/>
            <person name="Griggs A."/>
            <person name="Gujja S."/>
            <person name="Heiman D."/>
            <person name="Howarth C."/>
            <person name="Lui A."/>
            <person name="MacDonald P.J.P."/>
            <person name="Montmayeur A."/>
            <person name="Murphy C."/>
            <person name="Neiman D."/>
            <person name="Pearson M."/>
            <person name="Priest M."/>
            <person name="Roberts A."/>
            <person name="Saif S."/>
            <person name="Shea T."/>
            <person name="Sisk P."/>
            <person name="Stolte C."/>
            <person name="Sykes S."/>
            <person name="Wortman J."/>
            <person name="Nusbaum C."/>
            <person name="Birren B."/>
        </authorList>
    </citation>
    <scope>NUCLEOTIDE SEQUENCE [LARGE SCALE GENOMIC DNA]</scope>
    <source>
        <strain evidence="2 3">YIT 11850</strain>
    </source>
</reference>
<name>H1D2G8_9FIRM</name>
<dbReference type="Proteomes" id="UP000003277">
    <property type="component" value="Unassembled WGS sequence"/>
</dbReference>
<protein>
    <submittedName>
        <fullName evidence="2">Uncharacterized protein</fullName>
    </submittedName>
</protein>
<dbReference type="PATRIC" id="fig|742743.3.peg.1830"/>
<proteinExistence type="predicted"/>
<evidence type="ECO:0000313" key="2">
    <source>
        <dbReference type="EMBL" id="EHO62265.1"/>
    </source>
</evidence>
<comment type="caution">
    <text evidence="2">The sequence shown here is derived from an EMBL/GenBank/DDBJ whole genome shotgun (WGS) entry which is preliminary data.</text>
</comment>
<dbReference type="AlphaFoldDB" id="H1D2G8"/>
<evidence type="ECO:0000313" key="3">
    <source>
        <dbReference type="Proteomes" id="UP000003277"/>
    </source>
</evidence>
<accession>H1D2G8</accession>
<dbReference type="HOGENOM" id="CLU_1076586_0_0_9"/>
<keyword evidence="3" id="KW-1185">Reference proteome</keyword>
<dbReference type="EMBL" id="ADLT01000058">
    <property type="protein sequence ID" value="EHO62265.1"/>
    <property type="molecule type" value="Genomic_DNA"/>
</dbReference>
<sequence>MERSPQVYVKPSSGVTSNDRGWEDFRENDVPCHHLPAGMQKKIHLADKVDSRQAKEIGFMNTHLPIARRSNGDTKQAVLLTLLPRASSLPNFLSDFCWICSALQWRDRAGFSPVFPIKPLWAPALLMKLCSSITECSTHEKSSLPRAKRHPYDIPFPSLVGSNGDIRQAVLLTLLPRYPSSRFLSDIIGFAPHYSGGTVPAFHRSSLLSPQGTFLFIFGCHYSITLDSCCQIDFATWYETGRFCNRQGHPGLSLHQKA</sequence>
<organism evidence="2 3">
    <name type="scientific">Dialister succinatiphilus YIT 11850</name>
    <dbReference type="NCBI Taxonomy" id="742743"/>
    <lineage>
        <taxon>Bacteria</taxon>
        <taxon>Bacillati</taxon>
        <taxon>Bacillota</taxon>
        <taxon>Negativicutes</taxon>
        <taxon>Veillonellales</taxon>
        <taxon>Veillonellaceae</taxon>
        <taxon>Dialister</taxon>
    </lineage>
</organism>
<evidence type="ECO:0000256" key="1">
    <source>
        <dbReference type="SAM" id="MobiDB-lite"/>
    </source>
</evidence>
<gene>
    <name evidence="2" type="ORF">HMPREF9453_01799</name>
</gene>
<feature type="region of interest" description="Disordered" evidence="1">
    <location>
        <begin position="1"/>
        <end position="20"/>
    </location>
</feature>